<accession>A0AA43RGE1</accession>
<protein>
    <submittedName>
        <fullName evidence="4">3-deoxy-7-phosphoheptulonate synthase</fullName>
        <ecNumber evidence="4">2.5.1.54</ecNumber>
    </submittedName>
</protein>
<dbReference type="InterPro" id="IPR006268">
    <property type="entry name" value="DAHP_syn_2"/>
</dbReference>
<keyword evidence="1 4" id="KW-0808">Transferase</keyword>
<dbReference type="NCBIfam" id="NF009239">
    <property type="entry name" value="PRK12595.1"/>
    <property type="match status" value="1"/>
</dbReference>
<dbReference type="PANTHER" id="PTHR43018">
    <property type="entry name" value="PHOSPHO-2-DEHYDRO-3-DEOXYHEPTONATE ALDOLASE"/>
    <property type="match status" value="1"/>
</dbReference>
<evidence type="ECO:0000313" key="5">
    <source>
        <dbReference type="Proteomes" id="UP001168575"/>
    </source>
</evidence>
<dbReference type="EMBL" id="JAUMVS010000012">
    <property type="protein sequence ID" value="MDO4841344.1"/>
    <property type="molecule type" value="Genomic_DNA"/>
</dbReference>
<dbReference type="InterPro" id="IPR013785">
    <property type="entry name" value="Aldolase_TIM"/>
</dbReference>
<dbReference type="GO" id="GO:0016832">
    <property type="term" value="F:aldehyde-lyase activity"/>
    <property type="evidence" value="ECO:0007669"/>
    <property type="project" value="InterPro"/>
</dbReference>
<dbReference type="GO" id="GO:0009073">
    <property type="term" value="P:aromatic amino acid family biosynthetic process"/>
    <property type="evidence" value="ECO:0007669"/>
    <property type="project" value="InterPro"/>
</dbReference>
<dbReference type="EC" id="2.5.1.54" evidence="4"/>
<proteinExistence type="predicted"/>
<feature type="domain" description="DAHP synthase ferredoxin-like" evidence="3">
    <location>
        <begin position="1"/>
        <end position="67"/>
    </location>
</feature>
<dbReference type="Pfam" id="PF18152">
    <property type="entry name" value="DAHP_snth_FXD"/>
    <property type="match status" value="1"/>
</dbReference>
<organism evidence="4 5">
    <name type="scientific">Phoenicibacter congonensis</name>
    <dbReference type="NCBI Taxonomy" id="1944646"/>
    <lineage>
        <taxon>Bacteria</taxon>
        <taxon>Bacillati</taxon>
        <taxon>Actinomycetota</taxon>
        <taxon>Coriobacteriia</taxon>
        <taxon>Eggerthellales</taxon>
        <taxon>Eggerthellaceae</taxon>
        <taxon>Phoenicibacter</taxon>
    </lineage>
</organism>
<dbReference type="AlphaFoldDB" id="A0AA43RGE1"/>
<dbReference type="NCBIfam" id="TIGR01361">
    <property type="entry name" value="DAHP_synth_Bsub"/>
    <property type="match status" value="1"/>
</dbReference>
<dbReference type="Gene3D" id="3.20.20.70">
    <property type="entry name" value="Aldolase class I"/>
    <property type="match status" value="1"/>
</dbReference>
<dbReference type="InterPro" id="IPR041071">
    <property type="entry name" value="DAHP_snth_FXD"/>
</dbReference>
<dbReference type="NCBIfam" id="NF006421">
    <property type="entry name" value="PRK08673.1"/>
    <property type="match status" value="1"/>
</dbReference>
<comment type="caution">
    <text evidence="4">The sequence shown here is derived from an EMBL/GenBank/DDBJ whole genome shotgun (WGS) entry which is preliminary data.</text>
</comment>
<evidence type="ECO:0000259" key="2">
    <source>
        <dbReference type="Pfam" id="PF00793"/>
    </source>
</evidence>
<dbReference type="Proteomes" id="UP001168575">
    <property type="component" value="Unassembled WGS sequence"/>
</dbReference>
<dbReference type="Gene3D" id="3.30.70.1140">
    <property type="entry name" value="Phospho-2-dehydro-3-deoxyheptonate aldolase, domain 1"/>
    <property type="match status" value="1"/>
</dbReference>
<sequence length="339" mass="37147">MIATVKNSATDEELSHLIEWLKTKGIKVDISRGTTDTIIGLIGDTSKLDPFLLESMEIVNKVTRVTESFKLANRKFHPADTIIDCGHGVKLGGDNFNVIAGPCSVEGENLMKIAKRVKESGATMLRGGAWKPRTSPYSNQGMGEKGLALLREAADECDMPIVTEIMDVRDIETFQKYNVEVVQVGARNMQNFSLLKELGKCNMPVLLKRGMCSTIDELLMAAEYIMSGGNKDVALCERGIRTFETRTRNTFDLSAIPVLKELTHLPVVADPSHATGYTRYVTPMSLSATAAGAHALEIEVHDNPSVAWSDGAQALTPDQFDDAMKRIAIIRQAVTMKTE</sequence>
<feature type="domain" description="DAHP synthetase I/KDSA" evidence="2">
    <location>
        <begin position="82"/>
        <end position="322"/>
    </location>
</feature>
<dbReference type="SUPFAM" id="SSF51569">
    <property type="entry name" value="Aldolase"/>
    <property type="match status" value="1"/>
</dbReference>
<reference evidence="4" key="1">
    <citation type="submission" date="2023-07" db="EMBL/GenBank/DDBJ databases">
        <title>Between Cages and Wild: Unraveling the Impact of Captivity on Animal Microbiomes and Antimicrobial Resistance.</title>
        <authorList>
            <person name="Schmartz G.P."/>
            <person name="Rehner J."/>
            <person name="Schuff M.J."/>
            <person name="Becker S.L."/>
            <person name="Kravczyk M."/>
            <person name="Gurevich A."/>
            <person name="Francke R."/>
            <person name="Mueller R."/>
            <person name="Keller V."/>
            <person name="Keller A."/>
        </authorList>
    </citation>
    <scope>NUCLEOTIDE SEQUENCE</scope>
    <source>
        <strain evidence="4">S12M_St_49</strain>
    </source>
</reference>
<name>A0AA43RGE1_9ACTN</name>
<dbReference type="InterPro" id="IPR006218">
    <property type="entry name" value="DAHP1/KDSA"/>
</dbReference>
<dbReference type="GO" id="GO:0003849">
    <property type="term" value="F:3-deoxy-7-phosphoheptulonate synthase activity"/>
    <property type="evidence" value="ECO:0007669"/>
    <property type="project" value="UniProtKB-EC"/>
</dbReference>
<dbReference type="InterPro" id="IPR052899">
    <property type="entry name" value="Class-I_DAHP_synthase"/>
</dbReference>
<keyword evidence="5" id="KW-1185">Reference proteome</keyword>
<dbReference type="PANTHER" id="PTHR43018:SF2">
    <property type="entry name" value="PHOSPHO-2-DEHYDRO-3-DEOXYHEPTONATE ALDOLASE"/>
    <property type="match status" value="1"/>
</dbReference>
<dbReference type="Pfam" id="PF00793">
    <property type="entry name" value="DAHP_synth_1"/>
    <property type="match status" value="1"/>
</dbReference>
<evidence type="ECO:0000256" key="1">
    <source>
        <dbReference type="ARBA" id="ARBA00022679"/>
    </source>
</evidence>
<evidence type="ECO:0000313" key="4">
    <source>
        <dbReference type="EMBL" id="MDO4841344.1"/>
    </source>
</evidence>
<evidence type="ECO:0000259" key="3">
    <source>
        <dbReference type="Pfam" id="PF18152"/>
    </source>
</evidence>
<gene>
    <name evidence="4" type="primary">aroF</name>
    <name evidence="4" type="ORF">Q3982_01530</name>
</gene>